<evidence type="ECO:0000313" key="2">
    <source>
        <dbReference type="EMBL" id="PJG60754.1"/>
    </source>
</evidence>
<gene>
    <name evidence="2" type="ORF">CUC53_00250</name>
</gene>
<comment type="caution">
    <text evidence="2">The sequence shown here is derived from an EMBL/GenBank/DDBJ whole genome shotgun (WGS) entry which is preliminary data.</text>
</comment>
<dbReference type="Pfam" id="PF05437">
    <property type="entry name" value="AzlD"/>
    <property type="match status" value="1"/>
</dbReference>
<dbReference type="AlphaFoldDB" id="A0A2H9U9Q2"/>
<evidence type="ECO:0000313" key="3">
    <source>
        <dbReference type="Proteomes" id="UP000235861"/>
    </source>
</evidence>
<protein>
    <submittedName>
        <fullName evidence="2">Branched-chain amino acid ABC transporter</fullName>
    </submittedName>
</protein>
<keyword evidence="1" id="KW-0472">Membrane</keyword>
<feature type="transmembrane region" description="Helical" evidence="1">
    <location>
        <begin position="39"/>
        <end position="56"/>
    </location>
</feature>
<keyword evidence="1" id="KW-1133">Transmembrane helix</keyword>
<dbReference type="EMBL" id="PGGC01000002">
    <property type="protein sequence ID" value="PJG60754.1"/>
    <property type="molecule type" value="Genomic_DNA"/>
</dbReference>
<keyword evidence="1" id="KW-0812">Transmembrane</keyword>
<sequence>MILLAIFAMSALVFASRYFLLEPALPLRLGTRTRRLLSYAMPAVLTALWGPIVMMPQGTLALTPDNPALWGALAAALIAWRTGSVLMATLLSLALFLLLGRYG</sequence>
<accession>A0A2H9U9Q2</accession>
<keyword evidence="3" id="KW-1185">Reference proteome</keyword>
<feature type="transmembrane region" description="Helical" evidence="1">
    <location>
        <begin position="68"/>
        <end position="99"/>
    </location>
</feature>
<organism evidence="2 3">
    <name type="scientific">Aeromonas cavernicola</name>
    <dbReference type="NCBI Taxonomy" id="1006623"/>
    <lineage>
        <taxon>Bacteria</taxon>
        <taxon>Pseudomonadati</taxon>
        <taxon>Pseudomonadota</taxon>
        <taxon>Gammaproteobacteria</taxon>
        <taxon>Aeromonadales</taxon>
        <taxon>Aeromonadaceae</taxon>
        <taxon>Aeromonas</taxon>
    </lineage>
</organism>
<name>A0A2H9U9Q2_9GAMM</name>
<dbReference type="OrthoDB" id="4257348at2"/>
<dbReference type="InterPro" id="IPR008407">
    <property type="entry name" value="Brnchd-chn_aa_trnsp_AzlD"/>
</dbReference>
<evidence type="ECO:0000256" key="1">
    <source>
        <dbReference type="SAM" id="Phobius"/>
    </source>
</evidence>
<proteinExistence type="predicted"/>
<dbReference type="Proteomes" id="UP000235861">
    <property type="component" value="Unassembled WGS sequence"/>
</dbReference>
<dbReference type="RefSeq" id="WP_100292300.1">
    <property type="nucleotide sequence ID" value="NZ_PGGC01000002.1"/>
</dbReference>
<reference evidence="2 3" key="1">
    <citation type="submission" date="2017-11" db="EMBL/GenBank/DDBJ databases">
        <title>Draft genome sequence of environmental isolate Aeromonas cavernicola sp. nov. MDC 2508.</title>
        <authorList>
            <person name="Colston S.M."/>
            <person name="Navarro A."/>
            <person name="Martinez-Murcia A.J."/>
            <person name="Graf J."/>
        </authorList>
    </citation>
    <scope>NUCLEOTIDE SEQUENCE [LARGE SCALE GENOMIC DNA]</scope>
    <source>
        <strain evidence="2 3">MDC 2508</strain>
    </source>
</reference>